<dbReference type="EMBL" id="JBJKBG010000001">
    <property type="protein sequence ID" value="KAL3755930.1"/>
    <property type="molecule type" value="Genomic_DNA"/>
</dbReference>
<name>A0ABD3LVX9_EUCGL</name>
<feature type="region of interest" description="Disordered" evidence="1">
    <location>
        <begin position="1"/>
        <end position="32"/>
    </location>
</feature>
<dbReference type="Proteomes" id="UP001634007">
    <property type="component" value="Unassembled WGS sequence"/>
</dbReference>
<evidence type="ECO:0000313" key="3">
    <source>
        <dbReference type="Proteomes" id="UP001634007"/>
    </source>
</evidence>
<comment type="caution">
    <text evidence="2">The sequence shown here is derived from an EMBL/GenBank/DDBJ whole genome shotgun (WGS) entry which is preliminary data.</text>
</comment>
<feature type="compositionally biased region" description="Polar residues" evidence="1">
    <location>
        <begin position="14"/>
        <end position="25"/>
    </location>
</feature>
<evidence type="ECO:0000256" key="1">
    <source>
        <dbReference type="SAM" id="MobiDB-lite"/>
    </source>
</evidence>
<sequence length="123" mass="13999">MSTSQVSFGLPEGDSNTARPSSNFFKISPSEDGTKLDRCDPIMIMAMEKMRKREDSRLLRLLIARQLAECPPMPRRPRSEEILNSKTPPSIQSSFALPFLTNFGRKIPRKGTLLRYVLINKNM</sequence>
<gene>
    <name evidence="2" type="ORF">ACJRO7_002907</name>
</gene>
<organism evidence="2 3">
    <name type="scientific">Eucalyptus globulus</name>
    <name type="common">Tasmanian blue gum</name>
    <dbReference type="NCBI Taxonomy" id="34317"/>
    <lineage>
        <taxon>Eukaryota</taxon>
        <taxon>Viridiplantae</taxon>
        <taxon>Streptophyta</taxon>
        <taxon>Embryophyta</taxon>
        <taxon>Tracheophyta</taxon>
        <taxon>Spermatophyta</taxon>
        <taxon>Magnoliopsida</taxon>
        <taxon>eudicotyledons</taxon>
        <taxon>Gunneridae</taxon>
        <taxon>Pentapetalae</taxon>
        <taxon>rosids</taxon>
        <taxon>malvids</taxon>
        <taxon>Myrtales</taxon>
        <taxon>Myrtaceae</taxon>
        <taxon>Myrtoideae</taxon>
        <taxon>Eucalypteae</taxon>
        <taxon>Eucalyptus</taxon>
    </lineage>
</organism>
<evidence type="ECO:0000313" key="2">
    <source>
        <dbReference type="EMBL" id="KAL3755930.1"/>
    </source>
</evidence>
<protein>
    <submittedName>
        <fullName evidence="2">Uncharacterized protein</fullName>
    </submittedName>
</protein>
<accession>A0ABD3LVX9</accession>
<reference evidence="2 3" key="1">
    <citation type="submission" date="2024-11" db="EMBL/GenBank/DDBJ databases">
        <title>Chromosome-level genome assembly of Eucalyptus globulus Labill. provides insights into its genome evolution.</title>
        <authorList>
            <person name="Li X."/>
        </authorList>
    </citation>
    <scope>NUCLEOTIDE SEQUENCE [LARGE SCALE GENOMIC DNA]</scope>
    <source>
        <strain evidence="2">CL2024</strain>
        <tissue evidence="2">Fresh tender leaves</tissue>
    </source>
</reference>
<dbReference type="AlphaFoldDB" id="A0ABD3LVX9"/>
<keyword evidence="3" id="KW-1185">Reference proteome</keyword>
<proteinExistence type="predicted"/>